<keyword evidence="2" id="KW-1133">Transmembrane helix</keyword>
<feature type="transmembrane region" description="Helical" evidence="2">
    <location>
        <begin position="53"/>
        <end position="70"/>
    </location>
</feature>
<proteinExistence type="predicted"/>
<keyword evidence="2" id="KW-0812">Transmembrane</keyword>
<evidence type="ECO:0000256" key="2">
    <source>
        <dbReference type="SAM" id="Phobius"/>
    </source>
</evidence>
<gene>
    <name evidence="3" type="ORF">DFQ27_008299</name>
</gene>
<keyword evidence="2" id="KW-0472">Membrane</keyword>
<evidence type="ECO:0008006" key="5">
    <source>
        <dbReference type="Google" id="ProtNLM"/>
    </source>
</evidence>
<feature type="region of interest" description="Disordered" evidence="1">
    <location>
        <begin position="1"/>
        <end position="26"/>
    </location>
</feature>
<comment type="caution">
    <text evidence="3">The sequence shown here is derived from an EMBL/GenBank/DDBJ whole genome shotgun (WGS) entry which is preliminary data.</text>
</comment>
<evidence type="ECO:0000313" key="3">
    <source>
        <dbReference type="EMBL" id="KAG0252072.1"/>
    </source>
</evidence>
<keyword evidence="4" id="KW-1185">Reference proteome</keyword>
<accession>A0A9P6PTB0</accession>
<feature type="transmembrane region" description="Helical" evidence="2">
    <location>
        <begin position="122"/>
        <end position="138"/>
    </location>
</feature>
<reference evidence="3" key="1">
    <citation type="journal article" date="2020" name="Fungal Divers.">
        <title>Resolving the Mortierellaceae phylogeny through synthesis of multi-gene phylogenetics and phylogenomics.</title>
        <authorList>
            <person name="Vandepol N."/>
            <person name="Liber J."/>
            <person name="Desiro A."/>
            <person name="Na H."/>
            <person name="Kennedy M."/>
            <person name="Barry K."/>
            <person name="Grigoriev I.V."/>
            <person name="Miller A.N."/>
            <person name="O'Donnell K."/>
            <person name="Stajich J.E."/>
            <person name="Bonito G."/>
        </authorList>
    </citation>
    <scope>NUCLEOTIDE SEQUENCE</scope>
    <source>
        <strain evidence="3">BC1065</strain>
    </source>
</reference>
<protein>
    <recommendedName>
        <fullName evidence="5">DUF1294 domain-containing protein</fullName>
    </recommendedName>
</protein>
<name>A0A9P6PTB0_9FUNG</name>
<dbReference type="AlphaFoldDB" id="A0A9P6PTB0"/>
<feature type="transmembrane region" description="Helical" evidence="2">
    <location>
        <begin position="82"/>
        <end position="102"/>
    </location>
</feature>
<evidence type="ECO:0000256" key="1">
    <source>
        <dbReference type="SAM" id="MobiDB-lite"/>
    </source>
</evidence>
<dbReference type="EMBL" id="JAAAJB010000692">
    <property type="protein sequence ID" value="KAG0252072.1"/>
    <property type="molecule type" value="Genomic_DNA"/>
</dbReference>
<sequence length="178" mass="20013">MANKAGKAPRSRASKRAPPPNPQNSVFQFSEGSLFAESKKFIDETNAQPFRDFAYILLAVLVFLVWRLFSAYSSKHSDAISIWSLFTWGLVGMINLWSFMMVMICKKRGGDIGVARVTDEDVLRAIWMTGVVGGWLGLATQRYKLTDRSFMLKVAGVSVINLLWFILIGVKRVQDLSQ</sequence>
<dbReference type="Proteomes" id="UP000807716">
    <property type="component" value="Unassembled WGS sequence"/>
</dbReference>
<evidence type="ECO:0000313" key="4">
    <source>
        <dbReference type="Proteomes" id="UP000807716"/>
    </source>
</evidence>
<dbReference type="OrthoDB" id="2345651at2759"/>
<organism evidence="3 4">
    <name type="scientific">Actinomortierella ambigua</name>
    <dbReference type="NCBI Taxonomy" id="1343610"/>
    <lineage>
        <taxon>Eukaryota</taxon>
        <taxon>Fungi</taxon>
        <taxon>Fungi incertae sedis</taxon>
        <taxon>Mucoromycota</taxon>
        <taxon>Mortierellomycotina</taxon>
        <taxon>Mortierellomycetes</taxon>
        <taxon>Mortierellales</taxon>
        <taxon>Mortierellaceae</taxon>
        <taxon>Actinomortierella</taxon>
    </lineage>
</organism>
<feature type="transmembrane region" description="Helical" evidence="2">
    <location>
        <begin position="150"/>
        <end position="170"/>
    </location>
</feature>